<name>A0A8S1RM77_9CILI</name>
<gene>
    <name evidence="1" type="ORF">PSON_ATCC_30995.1.T1900019</name>
</gene>
<keyword evidence="2" id="KW-1185">Reference proteome</keyword>
<evidence type="ECO:0000313" key="1">
    <source>
        <dbReference type="EMBL" id="CAD8128517.1"/>
    </source>
</evidence>
<dbReference type="AlphaFoldDB" id="A0A8S1RM77"/>
<dbReference type="Proteomes" id="UP000692954">
    <property type="component" value="Unassembled WGS sequence"/>
</dbReference>
<protein>
    <submittedName>
        <fullName evidence="1">Uncharacterized protein</fullName>
    </submittedName>
</protein>
<accession>A0A8S1RM77</accession>
<proteinExistence type="predicted"/>
<reference evidence="1" key="1">
    <citation type="submission" date="2021-01" db="EMBL/GenBank/DDBJ databases">
        <authorList>
            <consortium name="Genoscope - CEA"/>
            <person name="William W."/>
        </authorList>
    </citation>
    <scope>NUCLEOTIDE SEQUENCE</scope>
</reference>
<dbReference type="EMBL" id="CAJJDN010000190">
    <property type="protein sequence ID" value="CAD8128517.1"/>
    <property type="molecule type" value="Genomic_DNA"/>
</dbReference>
<sequence>MNNDILKRLIPSSQYPSGHTHCELINPLRLKGGQVKHKVSNTAHDSHRQLHSKINHISYKNILVCQYQINQSDKCKMFLIKFYNPDPNSQYILQMKDLNMLNKNNDKLYSLNLIP</sequence>
<organism evidence="1 2">
    <name type="scientific">Paramecium sonneborni</name>
    <dbReference type="NCBI Taxonomy" id="65129"/>
    <lineage>
        <taxon>Eukaryota</taxon>
        <taxon>Sar</taxon>
        <taxon>Alveolata</taxon>
        <taxon>Ciliophora</taxon>
        <taxon>Intramacronucleata</taxon>
        <taxon>Oligohymenophorea</taxon>
        <taxon>Peniculida</taxon>
        <taxon>Parameciidae</taxon>
        <taxon>Paramecium</taxon>
    </lineage>
</organism>
<evidence type="ECO:0000313" key="2">
    <source>
        <dbReference type="Proteomes" id="UP000692954"/>
    </source>
</evidence>
<comment type="caution">
    <text evidence="1">The sequence shown here is derived from an EMBL/GenBank/DDBJ whole genome shotgun (WGS) entry which is preliminary data.</text>
</comment>